<keyword evidence="4 5" id="KW-0694">RNA-binding</keyword>
<dbReference type="InterPro" id="IPR001737">
    <property type="entry name" value="KsgA/Erm"/>
</dbReference>
<dbReference type="InterPro" id="IPR029063">
    <property type="entry name" value="SAM-dependent_MTases_sf"/>
</dbReference>
<dbReference type="SUPFAM" id="SSF53335">
    <property type="entry name" value="S-adenosyl-L-methionine-dependent methyltransferases"/>
    <property type="match status" value="1"/>
</dbReference>
<feature type="binding site" evidence="5">
    <location>
        <position position="62"/>
    </location>
    <ligand>
        <name>S-adenosyl-L-methionine</name>
        <dbReference type="ChEBI" id="CHEBI:59789"/>
    </ligand>
</feature>
<dbReference type="PANTHER" id="PTHR11727:SF7">
    <property type="entry name" value="DIMETHYLADENOSINE TRANSFERASE-RELATED"/>
    <property type="match status" value="1"/>
</dbReference>
<dbReference type="Proteomes" id="UP000178771">
    <property type="component" value="Unassembled WGS sequence"/>
</dbReference>
<dbReference type="PROSITE" id="PS51689">
    <property type="entry name" value="SAM_RNA_A_N6_MT"/>
    <property type="match status" value="1"/>
</dbReference>
<evidence type="ECO:0000313" key="8">
    <source>
        <dbReference type="Proteomes" id="UP000178771"/>
    </source>
</evidence>
<dbReference type="Pfam" id="PF00398">
    <property type="entry name" value="RrnaAD"/>
    <property type="match status" value="1"/>
</dbReference>
<evidence type="ECO:0000256" key="4">
    <source>
        <dbReference type="ARBA" id="ARBA00022884"/>
    </source>
</evidence>
<dbReference type="GO" id="GO:0000179">
    <property type="term" value="F:rRNA (adenine-N6,N6-)-dimethyltransferase activity"/>
    <property type="evidence" value="ECO:0007669"/>
    <property type="project" value="UniProtKB-UniRule"/>
</dbReference>
<dbReference type="CDD" id="cd02440">
    <property type="entry name" value="AdoMet_MTases"/>
    <property type="match status" value="1"/>
</dbReference>
<name>A0A1F4V3R2_UNCKA</name>
<evidence type="ECO:0000259" key="6">
    <source>
        <dbReference type="SMART" id="SM00650"/>
    </source>
</evidence>
<evidence type="ECO:0000256" key="5">
    <source>
        <dbReference type="PROSITE-ProRule" id="PRU01026"/>
    </source>
</evidence>
<dbReference type="PANTHER" id="PTHR11727">
    <property type="entry name" value="DIMETHYLADENOSINE TRANSFERASE"/>
    <property type="match status" value="1"/>
</dbReference>
<proteinExistence type="inferred from homology"/>
<keyword evidence="2 5" id="KW-0808">Transferase</keyword>
<dbReference type="AlphaFoldDB" id="A0A1F4V3R2"/>
<feature type="domain" description="Ribosomal RNA adenine methylase transferase N-terminal" evidence="6">
    <location>
        <begin position="42"/>
        <end position="201"/>
    </location>
</feature>
<evidence type="ECO:0000256" key="3">
    <source>
        <dbReference type="ARBA" id="ARBA00022691"/>
    </source>
</evidence>
<evidence type="ECO:0000313" key="7">
    <source>
        <dbReference type="EMBL" id="OGC51143.1"/>
    </source>
</evidence>
<dbReference type="STRING" id="1802624.A2982_03075"/>
<reference evidence="7 8" key="1">
    <citation type="journal article" date="2016" name="Nat. Commun.">
        <title>Thousands of microbial genomes shed light on interconnected biogeochemical processes in an aquifer system.</title>
        <authorList>
            <person name="Anantharaman K."/>
            <person name="Brown C.T."/>
            <person name="Hug L.A."/>
            <person name="Sharon I."/>
            <person name="Castelle C.J."/>
            <person name="Probst A.J."/>
            <person name="Thomas B.C."/>
            <person name="Singh A."/>
            <person name="Wilkins M.J."/>
            <person name="Karaoz U."/>
            <person name="Brodie E.L."/>
            <person name="Williams K.H."/>
            <person name="Hubbard S.S."/>
            <person name="Banfield J.F."/>
        </authorList>
    </citation>
    <scope>NUCLEOTIDE SEQUENCE [LARGE SCALE GENOMIC DNA]</scope>
</reference>
<feature type="binding site" evidence="5">
    <location>
        <position position="83"/>
    </location>
    <ligand>
        <name>S-adenosyl-L-methionine</name>
        <dbReference type="ChEBI" id="CHEBI:59789"/>
    </ligand>
</feature>
<dbReference type="InterPro" id="IPR002052">
    <property type="entry name" value="DNA_methylase_N6_adenine_CS"/>
</dbReference>
<dbReference type="PROSITE" id="PS00092">
    <property type="entry name" value="N6_MTASE"/>
    <property type="match status" value="1"/>
</dbReference>
<dbReference type="InterPro" id="IPR020598">
    <property type="entry name" value="rRNA_Ade_methylase_Trfase_N"/>
</dbReference>
<gene>
    <name evidence="7" type="ORF">A2982_03075</name>
</gene>
<dbReference type="EMBL" id="MEVH01000030">
    <property type="protein sequence ID" value="OGC51143.1"/>
    <property type="molecule type" value="Genomic_DNA"/>
</dbReference>
<evidence type="ECO:0000256" key="2">
    <source>
        <dbReference type="ARBA" id="ARBA00022679"/>
    </source>
</evidence>
<dbReference type="InterPro" id="IPR020596">
    <property type="entry name" value="rRNA_Ade_Mease_Trfase_CS"/>
</dbReference>
<dbReference type="GO" id="GO:0003723">
    <property type="term" value="F:RNA binding"/>
    <property type="evidence" value="ECO:0007669"/>
    <property type="project" value="UniProtKB-UniRule"/>
</dbReference>
<comment type="caution">
    <text evidence="7">The sequence shown here is derived from an EMBL/GenBank/DDBJ whole genome shotgun (WGS) entry which is preliminary data.</text>
</comment>
<feature type="binding site" evidence="5">
    <location>
        <position position="128"/>
    </location>
    <ligand>
        <name>S-adenosyl-L-methionine</name>
        <dbReference type="ChEBI" id="CHEBI:59789"/>
    </ligand>
</feature>
<organism evidence="7 8">
    <name type="scientific">candidate division WWE3 bacterium RIFCSPLOWO2_01_FULL_39_13</name>
    <dbReference type="NCBI Taxonomy" id="1802624"/>
    <lineage>
        <taxon>Bacteria</taxon>
        <taxon>Katanobacteria</taxon>
    </lineage>
</organism>
<feature type="binding site" evidence="5">
    <location>
        <position position="37"/>
    </location>
    <ligand>
        <name>S-adenosyl-L-methionine</name>
        <dbReference type="ChEBI" id="CHEBI:59789"/>
    </ligand>
</feature>
<evidence type="ECO:0000256" key="1">
    <source>
        <dbReference type="ARBA" id="ARBA00022603"/>
    </source>
</evidence>
<dbReference type="PROSITE" id="PS01131">
    <property type="entry name" value="RRNA_A_DIMETH"/>
    <property type="match status" value="1"/>
</dbReference>
<dbReference type="SMART" id="SM00650">
    <property type="entry name" value="rADc"/>
    <property type="match status" value="1"/>
</dbReference>
<dbReference type="Gene3D" id="3.40.50.150">
    <property type="entry name" value="Vaccinia Virus protein VP39"/>
    <property type="match status" value="1"/>
</dbReference>
<sequence length="291" mass="33613">MKRSGFLAKSRGRVRGVKEIFKSEGINPDPIKDQFFIADDEIAEQIVQIAEINGEDIVFEIGAGTGVLTRLLAQKAKKVIAFEIDRRFQNLLKELPSNIEMHFENAVKYFQLHGKFFKKREYNKIVSNPPYSVCEPLLHNLTFLNYDKAVLMIPVKLAYTIEKNPIFSSFFEVKRSLGIPKEKFYPVPKSNAVVVDLIKREDPIKTKNPGLFLKRYLYTHEHQLVKNALREGIIKYARLTQQRSVTKNEAREIVTKMGIKNELLNKHPDNHEVYREVESKAKHLEEVVVCG</sequence>
<accession>A0A1F4V3R2</accession>
<keyword evidence="1 5" id="KW-0489">Methyltransferase</keyword>
<comment type="similarity">
    <text evidence="5">Belongs to the class I-like SAM-binding methyltransferase superfamily. rRNA adenine N(6)-methyltransferase family.</text>
</comment>
<comment type="caution">
    <text evidence="5">Lacks conserved residue(s) required for the propagation of feature annotation.</text>
</comment>
<keyword evidence="3 5" id="KW-0949">S-adenosyl-L-methionine</keyword>
<protein>
    <recommendedName>
        <fullName evidence="6">Ribosomal RNA adenine methylase transferase N-terminal domain-containing protein</fullName>
    </recommendedName>
</protein>